<evidence type="ECO:0000259" key="7">
    <source>
        <dbReference type="PROSITE" id="PS50102"/>
    </source>
</evidence>
<dbReference type="InterPro" id="IPR012677">
    <property type="entry name" value="Nucleotide-bd_a/b_plait_sf"/>
</dbReference>
<organism evidence="8">
    <name type="scientific">Rosellinia necatrix</name>
    <name type="common">White root-rot fungus</name>
    <dbReference type="NCBI Taxonomy" id="77044"/>
    <lineage>
        <taxon>Eukaryota</taxon>
        <taxon>Fungi</taxon>
        <taxon>Dikarya</taxon>
        <taxon>Ascomycota</taxon>
        <taxon>Pezizomycotina</taxon>
        <taxon>Sordariomycetes</taxon>
        <taxon>Xylariomycetidae</taxon>
        <taxon>Xylariales</taxon>
        <taxon>Xylariaceae</taxon>
        <taxon>Rosellinia</taxon>
    </lineage>
</organism>
<evidence type="ECO:0000256" key="1">
    <source>
        <dbReference type="ARBA" id="ARBA00004123"/>
    </source>
</evidence>
<gene>
    <name evidence="8" type="ORF">SAMD00023353_10000220</name>
</gene>
<evidence type="ECO:0000256" key="3">
    <source>
        <dbReference type="ARBA" id="ARBA00022884"/>
    </source>
</evidence>
<feature type="compositionally biased region" description="Basic and acidic residues" evidence="6">
    <location>
        <begin position="23"/>
        <end position="34"/>
    </location>
</feature>
<evidence type="ECO:0000313" key="9">
    <source>
        <dbReference type="Proteomes" id="UP000054516"/>
    </source>
</evidence>
<evidence type="ECO:0000313" key="8">
    <source>
        <dbReference type="EMBL" id="GAP93071.1"/>
    </source>
</evidence>
<evidence type="ECO:0000256" key="6">
    <source>
        <dbReference type="SAM" id="MobiDB-lite"/>
    </source>
</evidence>
<feature type="compositionally biased region" description="Basic and acidic residues" evidence="6">
    <location>
        <begin position="729"/>
        <end position="743"/>
    </location>
</feature>
<feature type="compositionally biased region" description="Gly residues" evidence="6">
    <location>
        <begin position="662"/>
        <end position="678"/>
    </location>
</feature>
<sequence>MGKKDLKRQAAEAAAAYTESDAVAERPSKKPRVDSRSLFVRGLASHTTTETLTDFFSQHFPVKHATVVVDRQTKSSRGFGFVTFTDVEDTQAAKEQLQGHKVDGRPISLDVAESRHRQPGAAAEDAAAKKEDRRTALAEARKAPKLIIRNLPWSIKHSDQLATLFRSYGLVKYADIPQSKGKLSGFGFVTMRGRKNAQAAMEGVNGKVVHGRTVSVDWAVSKDEWQKHETNDSKSSKYQEQSDEDEDEDENEGDVDKGDEEDDKESGEKEDEDDEEEDEDIKNFMKNHMGNLEDEDSDAEEDDDEGGSDGDDAASDSAPVPSTKPLMTDNKTTLFIRNLPFLTTDDQLKTHFEQFGHIRYARVVHDKATDRPAGTGFVCFAQEDEFKACLKGAPRPQQSAMPSKRSILQNETAVGAGKYTIDGRVLQVSQAVNKDEASRLAESGATARGDGKQQDKRRIYLLSEGVISKDSPMFNVLPPAEVKIRDQSIAQRKKLIQSNPSLHLSLTRLAVRNIPREIDSKALKALAREAVVGFATDVKAGLRQPLSKEENARGGEEDKEAERRRKEKGKGIVKQTKIMFENKEGSKVGEADGAGKSRGYGFIEYTSHRWALMGLRWLNGHALKTGNGKTLRLIVEFAIENAQVVARRKDLQAKTKAHLADGGKGQSGQGEGRYGQNGQGDARFNRNGQGESRFGRNSQGEGGHSQRPPPRGKDFSVSKGKWQGQNGKDTGRGRGRGQPEDPVKAAAQGATAKEDLKQKIIARKRMTRKKKAGARS</sequence>
<dbReference type="SUPFAM" id="SSF54928">
    <property type="entry name" value="RNA-binding domain, RBD"/>
    <property type="match status" value="3"/>
</dbReference>
<dbReference type="InterPro" id="IPR000504">
    <property type="entry name" value="RRM_dom"/>
</dbReference>
<dbReference type="PROSITE" id="PS50102">
    <property type="entry name" value="RRM"/>
    <property type="match status" value="4"/>
</dbReference>
<feature type="compositionally biased region" description="Basic residues" evidence="6">
    <location>
        <begin position="760"/>
        <end position="776"/>
    </location>
</feature>
<keyword evidence="2" id="KW-0677">Repeat</keyword>
<accession>A0A1W2TWL3</accession>
<feature type="compositionally biased region" description="Acidic residues" evidence="6">
    <location>
        <begin position="241"/>
        <end position="280"/>
    </location>
</feature>
<feature type="region of interest" description="Disordered" evidence="6">
    <location>
        <begin position="545"/>
        <end position="572"/>
    </location>
</feature>
<evidence type="ECO:0000256" key="4">
    <source>
        <dbReference type="ARBA" id="ARBA00023242"/>
    </source>
</evidence>
<feature type="domain" description="RRM" evidence="7">
    <location>
        <begin position="144"/>
        <end position="221"/>
    </location>
</feature>
<name>A0A1W2TWL3_ROSNE</name>
<dbReference type="Pfam" id="PF00076">
    <property type="entry name" value="RRM_1"/>
    <property type="match status" value="3"/>
</dbReference>
<evidence type="ECO:0000256" key="5">
    <source>
        <dbReference type="PROSITE-ProRule" id="PRU00176"/>
    </source>
</evidence>
<keyword evidence="9" id="KW-1185">Reference proteome</keyword>
<dbReference type="GO" id="GO:0003729">
    <property type="term" value="F:mRNA binding"/>
    <property type="evidence" value="ECO:0007669"/>
    <property type="project" value="TreeGrafter"/>
</dbReference>
<dbReference type="OrthoDB" id="267048at2759"/>
<keyword evidence="4" id="KW-0539">Nucleus</keyword>
<feature type="compositionally biased region" description="Basic and acidic residues" evidence="6">
    <location>
        <begin position="546"/>
        <end position="564"/>
    </location>
</feature>
<keyword evidence="3 5" id="KW-0694">RNA-binding</keyword>
<feature type="region of interest" description="Disordered" evidence="6">
    <location>
        <begin position="226"/>
        <end position="327"/>
    </location>
</feature>
<comment type="subcellular location">
    <subcellularLocation>
        <location evidence="1">Nucleus</location>
    </subcellularLocation>
</comment>
<feature type="compositionally biased region" description="Acidic residues" evidence="6">
    <location>
        <begin position="292"/>
        <end position="314"/>
    </location>
</feature>
<dbReference type="CDD" id="cd12676">
    <property type="entry name" value="RRM3_Nop4p"/>
    <property type="match status" value="1"/>
</dbReference>
<feature type="domain" description="RRM" evidence="7">
    <location>
        <begin position="332"/>
        <end position="433"/>
    </location>
</feature>
<dbReference type="InterPro" id="IPR051945">
    <property type="entry name" value="RRM_MRD1_RNA_proc_ribogen"/>
</dbReference>
<dbReference type="PANTHER" id="PTHR48039">
    <property type="entry name" value="RNA-BINDING MOTIF PROTEIN 14B"/>
    <property type="match status" value="1"/>
</dbReference>
<feature type="region of interest" description="Disordered" evidence="6">
    <location>
        <begin position="656"/>
        <end position="776"/>
    </location>
</feature>
<dbReference type="STRING" id="77044.A0A1W2TWL3"/>
<dbReference type="GO" id="GO:0005730">
    <property type="term" value="C:nucleolus"/>
    <property type="evidence" value="ECO:0007669"/>
    <property type="project" value="TreeGrafter"/>
</dbReference>
<dbReference type="SMART" id="SM00360">
    <property type="entry name" value="RRM"/>
    <property type="match status" value="4"/>
</dbReference>
<reference evidence="8" key="1">
    <citation type="submission" date="2016-03" db="EMBL/GenBank/DDBJ databases">
        <title>Draft genome sequence of Rosellinia necatrix.</title>
        <authorList>
            <person name="Kanematsu S."/>
        </authorList>
    </citation>
    <scope>NUCLEOTIDE SEQUENCE [LARGE SCALE GENOMIC DNA]</scope>
    <source>
        <strain evidence="8">W97</strain>
    </source>
</reference>
<dbReference type="FunFam" id="3.30.70.330:FF:000406">
    <property type="entry name" value="Related to Nucleolar protein NOP4"/>
    <property type="match status" value="1"/>
</dbReference>
<protein>
    <submittedName>
        <fullName evidence="8">Putative RNA recognition motif containing protein</fullName>
    </submittedName>
</protein>
<evidence type="ECO:0000256" key="2">
    <source>
        <dbReference type="ARBA" id="ARBA00022737"/>
    </source>
</evidence>
<dbReference type="InterPro" id="IPR034809">
    <property type="entry name" value="Nop4_RRM4"/>
</dbReference>
<feature type="domain" description="RRM" evidence="7">
    <location>
        <begin position="507"/>
        <end position="633"/>
    </location>
</feature>
<dbReference type="PANTHER" id="PTHR48039:SF5">
    <property type="entry name" value="RNA-BINDING PROTEIN 28"/>
    <property type="match status" value="1"/>
</dbReference>
<dbReference type="Proteomes" id="UP000054516">
    <property type="component" value="Unassembled WGS sequence"/>
</dbReference>
<dbReference type="EMBL" id="DF977545">
    <property type="protein sequence ID" value="GAP93071.1"/>
    <property type="molecule type" value="Genomic_DNA"/>
</dbReference>
<feature type="compositionally biased region" description="Polar residues" evidence="6">
    <location>
        <begin position="686"/>
        <end position="699"/>
    </location>
</feature>
<feature type="compositionally biased region" description="Basic and acidic residues" evidence="6">
    <location>
        <begin position="226"/>
        <end position="237"/>
    </location>
</feature>
<dbReference type="InterPro" id="IPR035979">
    <property type="entry name" value="RBD_domain_sf"/>
</dbReference>
<feature type="domain" description="RRM" evidence="7">
    <location>
        <begin position="36"/>
        <end position="114"/>
    </location>
</feature>
<dbReference type="InterPro" id="IPR034808">
    <property type="entry name" value="Nop4p_RRM3"/>
</dbReference>
<feature type="region of interest" description="Disordered" evidence="6">
    <location>
        <begin position="15"/>
        <end position="34"/>
    </location>
</feature>
<dbReference type="OMA" id="FTHRHAL"/>
<dbReference type="AlphaFoldDB" id="A0A1W2TWL3"/>
<dbReference type="Gene3D" id="3.30.70.330">
    <property type="match status" value="4"/>
</dbReference>
<proteinExistence type="predicted"/>
<dbReference type="CDD" id="cd12677">
    <property type="entry name" value="RRM4_Nop4p"/>
    <property type="match status" value="1"/>
</dbReference>